<organism evidence="2 3">
    <name type="scientific">Aspergillus pseudocaelatus</name>
    <dbReference type="NCBI Taxonomy" id="1825620"/>
    <lineage>
        <taxon>Eukaryota</taxon>
        <taxon>Fungi</taxon>
        <taxon>Dikarya</taxon>
        <taxon>Ascomycota</taxon>
        <taxon>Pezizomycotina</taxon>
        <taxon>Eurotiomycetes</taxon>
        <taxon>Eurotiomycetidae</taxon>
        <taxon>Eurotiales</taxon>
        <taxon>Aspergillaceae</taxon>
        <taxon>Aspergillus</taxon>
        <taxon>Aspergillus subgen. Circumdati</taxon>
    </lineage>
</organism>
<evidence type="ECO:0000313" key="2">
    <source>
        <dbReference type="EMBL" id="KAE8420943.1"/>
    </source>
</evidence>
<dbReference type="GO" id="GO:0016874">
    <property type="term" value="F:ligase activity"/>
    <property type="evidence" value="ECO:0007669"/>
    <property type="project" value="UniProtKB-KW"/>
</dbReference>
<dbReference type="Pfam" id="PF08302">
    <property type="entry name" value="tRNA_lig_CPD"/>
    <property type="match status" value="1"/>
</dbReference>
<feature type="domain" description="tRNA ligase phosphodiesterase" evidence="1">
    <location>
        <begin position="7"/>
        <end position="189"/>
    </location>
</feature>
<gene>
    <name evidence="2" type="ORF">BDV36DRAFT_292877</name>
</gene>
<accession>A0ABQ6WV11</accession>
<name>A0ABQ6WV11_9EURO</name>
<dbReference type="PANTHER" id="PTHR32004">
    <property type="entry name" value="TRNA LIGASE"/>
    <property type="match status" value="1"/>
</dbReference>
<dbReference type="Proteomes" id="UP000325395">
    <property type="component" value="Unassembled WGS sequence"/>
</dbReference>
<keyword evidence="3" id="KW-1185">Reference proteome</keyword>
<dbReference type="InterPro" id="IPR015965">
    <property type="entry name" value="tRNA_lig_PDEase"/>
</dbReference>
<evidence type="ECO:0000313" key="3">
    <source>
        <dbReference type="Proteomes" id="UP000325395"/>
    </source>
</evidence>
<dbReference type="PANTHER" id="PTHR32004:SF1">
    <property type="entry name" value="TRNA LIGASE"/>
    <property type="match status" value="1"/>
</dbReference>
<protein>
    <submittedName>
        <fullName evidence="2">tRNA ligase</fullName>
    </submittedName>
</protein>
<evidence type="ECO:0000259" key="1">
    <source>
        <dbReference type="Pfam" id="PF08302"/>
    </source>
</evidence>
<proteinExistence type="predicted"/>
<reference evidence="2 3" key="1">
    <citation type="submission" date="2019-04" db="EMBL/GenBank/DDBJ databases">
        <authorList>
            <consortium name="DOE Joint Genome Institute"/>
            <person name="Mondo S."/>
            <person name="Kjaerbolling I."/>
            <person name="Vesth T."/>
            <person name="Frisvad J.C."/>
            <person name="Nybo J.L."/>
            <person name="Theobald S."/>
            <person name="Kildgaard S."/>
            <person name="Isbrandt T."/>
            <person name="Kuo A."/>
            <person name="Sato A."/>
            <person name="Lyhne E.K."/>
            <person name="Kogle M.E."/>
            <person name="Wiebenga A."/>
            <person name="Kun R.S."/>
            <person name="Lubbers R.J."/>
            <person name="Makela M.R."/>
            <person name="Barry K."/>
            <person name="Chovatia M."/>
            <person name="Clum A."/>
            <person name="Daum C."/>
            <person name="Haridas S."/>
            <person name="He G."/>
            <person name="LaButti K."/>
            <person name="Lipzen A."/>
            <person name="Riley R."/>
            <person name="Salamov A."/>
            <person name="Simmons B.A."/>
            <person name="Magnuson J.K."/>
            <person name="Henrissat B."/>
            <person name="Mortensen U.H."/>
            <person name="Larsen T.O."/>
            <person name="Devries R.P."/>
            <person name="Grigoriev I.V."/>
            <person name="Machida M."/>
            <person name="Baker S.E."/>
            <person name="Andersen M.R."/>
            <person name="Cantor M.N."/>
            <person name="Hua S.X."/>
        </authorList>
    </citation>
    <scope>NUCLEOTIDE SEQUENCE [LARGE SCALE GENOMIC DNA]</scope>
    <source>
        <strain evidence="2 3">CBS 117616</strain>
    </source>
</reference>
<sequence>MSLSKGDQEDLSDQVVYFSLRLSSPVAFASAVDKAFADADSEEALFYRYLKENNRIQSEFHVTLIHANDRATHPEIWEKYKAEFKDTLSREDSGDYASKLGSGEVLPDQVVWDQRIMALAVRATGKGGEPLPCANANAHITIGTANDSIKAFESNDLLKRWKEGDQSKGSIRSTDFPRGCAFEGDVRANIAG</sequence>
<dbReference type="EMBL" id="ML735705">
    <property type="protein sequence ID" value="KAE8420943.1"/>
    <property type="molecule type" value="Genomic_DNA"/>
</dbReference>
<keyword evidence="2" id="KW-0436">Ligase</keyword>